<accession>S0FKR0</accession>
<keyword evidence="10" id="KW-1185">Reference proteome</keyword>
<organism evidence="9 10">
    <name type="scientific">Ruminiclostridium cellobioparum subsp. termitidis CT1112</name>
    <dbReference type="NCBI Taxonomy" id="1195236"/>
    <lineage>
        <taxon>Bacteria</taxon>
        <taxon>Bacillati</taxon>
        <taxon>Bacillota</taxon>
        <taxon>Clostridia</taxon>
        <taxon>Eubacteriales</taxon>
        <taxon>Oscillospiraceae</taxon>
        <taxon>Ruminiclostridium</taxon>
    </lineage>
</organism>
<evidence type="ECO:0000256" key="6">
    <source>
        <dbReference type="SAM" id="Coils"/>
    </source>
</evidence>
<evidence type="ECO:0000259" key="8">
    <source>
        <dbReference type="Pfam" id="PF02687"/>
    </source>
</evidence>
<dbReference type="Pfam" id="PF02687">
    <property type="entry name" value="FtsX"/>
    <property type="match status" value="2"/>
</dbReference>
<keyword evidence="2" id="KW-1003">Cell membrane</keyword>
<feature type="transmembrane region" description="Helical" evidence="7">
    <location>
        <begin position="940"/>
        <end position="962"/>
    </location>
</feature>
<dbReference type="GO" id="GO:0005886">
    <property type="term" value="C:plasma membrane"/>
    <property type="evidence" value="ECO:0007669"/>
    <property type="project" value="UniProtKB-SubCell"/>
</dbReference>
<feature type="transmembrane region" description="Helical" evidence="7">
    <location>
        <begin position="885"/>
        <end position="907"/>
    </location>
</feature>
<dbReference type="eggNOG" id="COG1511">
    <property type="taxonomic scope" value="Bacteria"/>
</dbReference>
<sequence>MVIGLLFKNTLKKIRKSFGRYLSLFIIVMIGVGFFAGIQTTAPDMISVADNYYKDYNLTDFKIVSSMGLTDEDANAVKVLNNANAVVPSYSLDVLDQDKAIRVHAIEQTVNRVKLISGRMPQKENECIADDRTYKTGDKIRITSDIDEKLRNSEFTVVGTAESVLYLAEDYGSTTIGDGKLASFIFVEKSNFILEAYTEIYITARDTKAAAAYSKAYDKAASGLRDELVKIKSGREDARYQEIYTKANDEIDKNQVKLSDERAKGKKKLDDAKAELDKNAQKLRDGKAELAQNEWELQKNTEKQNAQFESAKTNIAGGWNEINSALTQNGIKREELGTKIKELDSAIGAMQAQLEQLPAGSDEHARLSAALGQYSESYKGLLKLKSSIDMLTVQEAELNKGIDTFNSEIAKAKIKIQEGKTEITENEKKLNDGYREYNENLEKFNTEISDAQSKIDKAKTDISEIEKPQWYILDRDTAVGYSELKSGIDVITAVAAVLPFFFILIVVLMTSNSMARMIAEERSELGTLTSLGYKDNSIITTYLFYVLSATGLGAAAGFFAGCGVIPPLIYSNFQFILPSLVIQYYMPLFLLILAVALLLMTFVTILSCSSELKQEPATLMRPVPPQKGQTILLEKIGPVWKKLSFTWKVTMRNMFRYKKRAFMTIVGVAGCTSLLLAGFGLRDSMNGVAEKQFGEIFRYDNMIILNEEARELGGELKSLLEQEQIKEPLLIRQTAFKYETHDKSQNLFLIVPENEKDFYDYYNLKSTADGSRLSLKDSGVVITLGLSEVSGVGKGDTIAVKDADNNEYKLTVSDVAENYTSNYIYMNIAMYNKVFGKAAAYNAIVSNHSGDEKALARHLIDSDLVLNVVYTGDVMQKALESSERLNSIIILIVVVASLLAVIVLYNLTSINISERTREIATLKVLGFTDGETNGYIYREAFILTLISIGVGLVLGIFLHSFVVDIVGEFAPLFFKVIKWPSFILASLLTIVFTVIMQIVTYFKLQTIDMIESLKSVE</sequence>
<evidence type="ECO:0000313" key="9">
    <source>
        <dbReference type="EMBL" id="EMS69774.1"/>
    </source>
</evidence>
<dbReference type="AlphaFoldDB" id="S0FKR0"/>
<dbReference type="InterPro" id="IPR038766">
    <property type="entry name" value="Membrane_comp_ABC_pdt"/>
</dbReference>
<evidence type="ECO:0000256" key="4">
    <source>
        <dbReference type="ARBA" id="ARBA00022989"/>
    </source>
</evidence>
<keyword evidence="5 7" id="KW-0472">Membrane</keyword>
<evidence type="ECO:0000256" key="2">
    <source>
        <dbReference type="ARBA" id="ARBA00022475"/>
    </source>
</evidence>
<name>S0FKR0_RUMCE</name>
<dbReference type="PATRIC" id="fig|1195236.3.peg.5075"/>
<dbReference type="Gene3D" id="1.10.287.1490">
    <property type="match status" value="1"/>
</dbReference>
<dbReference type="eggNOG" id="COG1196">
    <property type="taxonomic scope" value="Bacteria"/>
</dbReference>
<feature type="domain" description="ABC3 transporter permease C-terminal" evidence="8">
    <location>
        <begin position="891"/>
        <end position="1004"/>
    </location>
</feature>
<feature type="transmembrane region" description="Helical" evidence="7">
    <location>
        <begin position="21"/>
        <end position="38"/>
    </location>
</feature>
<keyword evidence="4 7" id="KW-1133">Transmembrane helix</keyword>
<feature type="transmembrane region" description="Helical" evidence="7">
    <location>
        <begin position="661"/>
        <end position="681"/>
    </location>
</feature>
<feature type="transmembrane region" description="Helical" evidence="7">
    <location>
        <begin position="982"/>
        <end position="1004"/>
    </location>
</feature>
<dbReference type="InterPro" id="IPR003838">
    <property type="entry name" value="ABC3_permease_C"/>
</dbReference>
<comment type="subcellular location">
    <subcellularLocation>
        <location evidence="1">Cell membrane</location>
        <topology evidence="1">Multi-pass membrane protein</topology>
    </subcellularLocation>
</comment>
<dbReference type="PANTHER" id="PTHR30287">
    <property type="entry name" value="MEMBRANE COMPONENT OF PREDICTED ABC SUPERFAMILY METABOLITE UPTAKE TRANSPORTER"/>
    <property type="match status" value="1"/>
</dbReference>
<feature type="coiled-coil region" evidence="6">
    <location>
        <begin position="266"/>
        <end position="293"/>
    </location>
</feature>
<proteinExistence type="predicted"/>
<feature type="transmembrane region" description="Helical" evidence="7">
    <location>
        <begin position="582"/>
        <end position="606"/>
    </location>
</feature>
<evidence type="ECO:0000313" key="10">
    <source>
        <dbReference type="Proteomes" id="UP000014155"/>
    </source>
</evidence>
<dbReference type="EMBL" id="AORV01000065">
    <property type="protein sequence ID" value="EMS69774.1"/>
    <property type="molecule type" value="Genomic_DNA"/>
</dbReference>
<evidence type="ECO:0000256" key="1">
    <source>
        <dbReference type="ARBA" id="ARBA00004651"/>
    </source>
</evidence>
<feature type="coiled-coil region" evidence="6">
    <location>
        <begin position="409"/>
        <end position="461"/>
    </location>
</feature>
<evidence type="ECO:0000256" key="3">
    <source>
        <dbReference type="ARBA" id="ARBA00022692"/>
    </source>
</evidence>
<feature type="transmembrane region" description="Helical" evidence="7">
    <location>
        <begin position="542"/>
        <end position="570"/>
    </location>
</feature>
<protein>
    <submittedName>
        <fullName evidence="9">ABC-type antimicrobial peptide transport system, permease component</fullName>
    </submittedName>
</protein>
<dbReference type="RefSeq" id="WP_004630136.1">
    <property type="nucleotide sequence ID" value="NZ_AORV01000065.1"/>
</dbReference>
<evidence type="ECO:0000256" key="5">
    <source>
        <dbReference type="ARBA" id="ARBA00023136"/>
    </source>
</evidence>
<reference evidence="9 10" key="1">
    <citation type="journal article" date="2013" name="Genome Announc.">
        <title>Draft Genome Sequence of the Cellulolytic, Mesophilic, Anaerobic Bacterium Clostridium termitidis Strain CT1112 (DSM 5398).</title>
        <authorList>
            <person name="Lal S."/>
            <person name="Ramachandran U."/>
            <person name="Zhang X."/>
            <person name="Munir R."/>
            <person name="Sparling R."/>
            <person name="Levin D.B."/>
        </authorList>
    </citation>
    <scope>NUCLEOTIDE SEQUENCE [LARGE SCALE GENOMIC DNA]</scope>
    <source>
        <strain evidence="9 10">CT1112</strain>
    </source>
</reference>
<evidence type="ECO:0000256" key="7">
    <source>
        <dbReference type="SAM" id="Phobius"/>
    </source>
</evidence>
<dbReference type="STRING" id="1195236.CTER_4884"/>
<keyword evidence="6" id="KW-0175">Coiled coil</keyword>
<feature type="transmembrane region" description="Helical" evidence="7">
    <location>
        <begin position="490"/>
        <end position="509"/>
    </location>
</feature>
<dbReference type="PANTHER" id="PTHR30287:SF1">
    <property type="entry name" value="INNER MEMBRANE PROTEIN"/>
    <property type="match status" value="1"/>
</dbReference>
<dbReference type="eggNOG" id="COG0577">
    <property type="taxonomic scope" value="Bacteria"/>
</dbReference>
<dbReference type="Proteomes" id="UP000014155">
    <property type="component" value="Unassembled WGS sequence"/>
</dbReference>
<gene>
    <name evidence="9" type="ORF">CTER_4884</name>
</gene>
<keyword evidence="3 7" id="KW-0812">Transmembrane</keyword>
<comment type="caution">
    <text evidence="9">The sequence shown here is derived from an EMBL/GenBank/DDBJ whole genome shotgun (WGS) entry which is preliminary data.</text>
</comment>
<feature type="domain" description="ABC3 transporter permease C-terminal" evidence="8">
    <location>
        <begin position="497"/>
        <end position="610"/>
    </location>
</feature>